<evidence type="ECO:0000313" key="3">
    <source>
        <dbReference type="Proteomes" id="UP000578112"/>
    </source>
</evidence>
<reference evidence="2 3" key="1">
    <citation type="submission" date="2020-08" db="EMBL/GenBank/DDBJ databases">
        <title>Sequencing the genomes of 1000 actinobacteria strains.</title>
        <authorList>
            <person name="Klenk H.-P."/>
        </authorList>
    </citation>
    <scope>NUCLEOTIDE SEQUENCE [LARGE SCALE GENOMIC DNA]</scope>
    <source>
        <strain evidence="2 3">DSM 43149</strain>
    </source>
</reference>
<protein>
    <submittedName>
        <fullName evidence="2">Putative GNAT superfamily acetyltransferase</fullName>
    </submittedName>
</protein>
<dbReference type="SUPFAM" id="SSF55729">
    <property type="entry name" value="Acyl-CoA N-acyltransferases (Nat)"/>
    <property type="match status" value="1"/>
</dbReference>
<dbReference type="AlphaFoldDB" id="A0A7W7MR80"/>
<evidence type="ECO:0000313" key="2">
    <source>
        <dbReference type="EMBL" id="MBB4763492.1"/>
    </source>
</evidence>
<dbReference type="PANTHER" id="PTHR41700:SF1">
    <property type="entry name" value="N-ACETYLTRANSFERASE DOMAIN-CONTAINING PROTEIN"/>
    <property type="match status" value="1"/>
</dbReference>
<evidence type="ECO:0000259" key="1">
    <source>
        <dbReference type="PROSITE" id="PS51186"/>
    </source>
</evidence>
<keyword evidence="2" id="KW-0808">Transferase</keyword>
<dbReference type="InterPro" id="IPR000182">
    <property type="entry name" value="GNAT_dom"/>
</dbReference>
<proteinExistence type="predicted"/>
<dbReference type="PROSITE" id="PS51186">
    <property type="entry name" value="GNAT"/>
    <property type="match status" value="1"/>
</dbReference>
<organism evidence="2 3">
    <name type="scientific">Actinoplanes digitatis</name>
    <dbReference type="NCBI Taxonomy" id="1868"/>
    <lineage>
        <taxon>Bacteria</taxon>
        <taxon>Bacillati</taxon>
        <taxon>Actinomycetota</taxon>
        <taxon>Actinomycetes</taxon>
        <taxon>Micromonosporales</taxon>
        <taxon>Micromonosporaceae</taxon>
        <taxon>Actinoplanes</taxon>
    </lineage>
</organism>
<dbReference type="InterPro" id="IPR038764">
    <property type="entry name" value="GNAT_N_AcTrfase_prd"/>
</dbReference>
<keyword evidence="3" id="KW-1185">Reference proteome</keyword>
<dbReference type="Gene3D" id="3.40.630.30">
    <property type="match status" value="1"/>
</dbReference>
<dbReference type="InterPro" id="IPR016181">
    <property type="entry name" value="Acyl_CoA_acyltransferase"/>
</dbReference>
<sequence>MSRAITAAFEAAEAAARAAGVVVRPVSGLAELESLDRLLAGIWQGDADGPLLTTELLRALAKSGNYVAGAYDGDTPVGAAVAFFSAPANRELHSHIAGVGPAGAGRGVGFALKLHQRAWALRQGATVISWTFDPLVARNAYFNLAKLGAVPAEYLPNFYGAMHDRINGDDDSDRLLVYWDLLAPAGRPCRARPDTATVALGRAPDGGPLPGASLAGQTVLVAVPEDVEALRRAAADVARRWRVAVRDTLTALLGDGLRFAGFDRDGWYVLTRAPEGRRP</sequence>
<comment type="caution">
    <text evidence="2">The sequence shown here is derived from an EMBL/GenBank/DDBJ whole genome shotgun (WGS) entry which is preliminary data.</text>
</comment>
<name>A0A7W7MR80_9ACTN</name>
<dbReference type="PANTHER" id="PTHR41700">
    <property type="entry name" value="GCN5-RELATED N-ACETYLTRANSFERASE"/>
    <property type="match status" value="1"/>
</dbReference>
<dbReference type="EMBL" id="JACHNH010000001">
    <property type="protein sequence ID" value="MBB4763492.1"/>
    <property type="molecule type" value="Genomic_DNA"/>
</dbReference>
<dbReference type="RefSeq" id="WP_239087265.1">
    <property type="nucleotide sequence ID" value="NZ_BOMK01000011.1"/>
</dbReference>
<dbReference type="Proteomes" id="UP000578112">
    <property type="component" value="Unassembled WGS sequence"/>
</dbReference>
<dbReference type="GO" id="GO:0016747">
    <property type="term" value="F:acyltransferase activity, transferring groups other than amino-acyl groups"/>
    <property type="evidence" value="ECO:0007669"/>
    <property type="project" value="InterPro"/>
</dbReference>
<accession>A0A7W7MR80</accession>
<feature type="domain" description="N-acetyltransferase" evidence="1">
    <location>
        <begin position="21"/>
        <end position="167"/>
    </location>
</feature>
<gene>
    <name evidence="2" type="ORF">BJ971_004048</name>
</gene>